<gene>
    <name evidence="11" type="ORF">SAMN05192534_1488</name>
</gene>
<evidence type="ECO:0000313" key="12">
    <source>
        <dbReference type="Proteomes" id="UP000199163"/>
    </source>
</evidence>
<evidence type="ECO:0000256" key="4">
    <source>
        <dbReference type="ARBA" id="ARBA00022597"/>
    </source>
</evidence>
<keyword evidence="12" id="KW-1185">Reference proteome</keyword>
<sequence>MIEAGNFAPHAAIMAGGMVPPLGIALATTLFKKKFTKEERETGVSSYFLGAFFITEGAIPFAAADPGRVIPASIAGSATAGAFAMWFGNGLPAPHGGVFVIPAIQGGSPWLYVLALLIGMVVTALILGIIKNR</sequence>
<name>A0A1G8KHU8_9BACI</name>
<dbReference type="PROSITE" id="PS51104">
    <property type="entry name" value="PTS_EIIC_TYPE_2"/>
    <property type="match status" value="1"/>
</dbReference>
<dbReference type="InterPro" id="IPR050864">
    <property type="entry name" value="Bacterial_PTS_Sugar_Transport"/>
</dbReference>
<evidence type="ECO:0000256" key="6">
    <source>
        <dbReference type="ARBA" id="ARBA00022692"/>
    </source>
</evidence>
<keyword evidence="8 9" id="KW-0472">Membrane</keyword>
<evidence type="ECO:0000313" key="11">
    <source>
        <dbReference type="EMBL" id="SDI42450.1"/>
    </source>
</evidence>
<keyword evidence="7 9" id="KW-1133">Transmembrane helix</keyword>
<feature type="transmembrane region" description="Helical" evidence="9">
    <location>
        <begin position="69"/>
        <end position="88"/>
    </location>
</feature>
<keyword evidence="3" id="KW-1003">Cell membrane</keyword>
<evidence type="ECO:0000256" key="7">
    <source>
        <dbReference type="ARBA" id="ARBA00022989"/>
    </source>
</evidence>
<dbReference type="GO" id="GO:0009401">
    <property type="term" value="P:phosphoenolpyruvate-dependent sugar phosphotransferase system"/>
    <property type="evidence" value="ECO:0007669"/>
    <property type="project" value="UniProtKB-KW"/>
</dbReference>
<keyword evidence="2" id="KW-0813">Transport</keyword>
<evidence type="ECO:0000256" key="8">
    <source>
        <dbReference type="ARBA" id="ARBA00023136"/>
    </source>
</evidence>
<organism evidence="11 12">
    <name type="scientific">Alteribacillus persepolensis</name>
    <dbReference type="NCBI Taxonomy" id="568899"/>
    <lineage>
        <taxon>Bacteria</taxon>
        <taxon>Bacillati</taxon>
        <taxon>Bacillota</taxon>
        <taxon>Bacilli</taxon>
        <taxon>Bacillales</taxon>
        <taxon>Bacillaceae</taxon>
        <taxon>Alteribacillus</taxon>
    </lineage>
</organism>
<feature type="domain" description="PTS EIIC type-2" evidence="10">
    <location>
        <begin position="1"/>
        <end position="133"/>
    </location>
</feature>
<feature type="transmembrane region" description="Helical" evidence="9">
    <location>
        <begin position="12"/>
        <end position="31"/>
    </location>
</feature>
<feature type="transmembrane region" description="Helical" evidence="9">
    <location>
        <begin position="43"/>
        <end position="63"/>
    </location>
</feature>
<dbReference type="GO" id="GO:0090563">
    <property type="term" value="F:protein-phosphocysteine-sugar phosphotransferase activity"/>
    <property type="evidence" value="ECO:0007669"/>
    <property type="project" value="TreeGrafter"/>
</dbReference>
<keyword evidence="4" id="KW-0762">Sugar transport</keyword>
<accession>A0A1G8KHU8</accession>
<evidence type="ECO:0000259" key="10">
    <source>
        <dbReference type="PROSITE" id="PS51104"/>
    </source>
</evidence>
<dbReference type="Proteomes" id="UP000199163">
    <property type="component" value="Unassembled WGS sequence"/>
</dbReference>
<comment type="subcellular location">
    <subcellularLocation>
        <location evidence="1">Cell membrane</location>
        <topology evidence="1">Multi-pass membrane protein</topology>
    </subcellularLocation>
</comment>
<dbReference type="GO" id="GO:0005886">
    <property type="term" value="C:plasma membrane"/>
    <property type="evidence" value="ECO:0007669"/>
    <property type="project" value="UniProtKB-SubCell"/>
</dbReference>
<evidence type="ECO:0000256" key="2">
    <source>
        <dbReference type="ARBA" id="ARBA00022448"/>
    </source>
</evidence>
<evidence type="ECO:0000256" key="1">
    <source>
        <dbReference type="ARBA" id="ARBA00004651"/>
    </source>
</evidence>
<evidence type="ECO:0000256" key="5">
    <source>
        <dbReference type="ARBA" id="ARBA00022683"/>
    </source>
</evidence>
<evidence type="ECO:0000256" key="3">
    <source>
        <dbReference type="ARBA" id="ARBA00022475"/>
    </source>
</evidence>
<dbReference type="AlphaFoldDB" id="A0A1G8KHU8"/>
<feature type="transmembrane region" description="Helical" evidence="9">
    <location>
        <begin position="109"/>
        <end position="130"/>
    </location>
</feature>
<proteinExistence type="predicted"/>
<dbReference type="PANTHER" id="PTHR30505">
    <property type="entry name" value="FRUCTOSE-LIKE PERMEASE"/>
    <property type="match status" value="1"/>
</dbReference>
<dbReference type="InterPro" id="IPR013014">
    <property type="entry name" value="PTS_EIIC_2"/>
</dbReference>
<reference evidence="11 12" key="1">
    <citation type="submission" date="2016-10" db="EMBL/GenBank/DDBJ databases">
        <authorList>
            <person name="de Groot N.N."/>
        </authorList>
    </citation>
    <scope>NUCLEOTIDE SEQUENCE [LARGE SCALE GENOMIC DNA]</scope>
    <source>
        <strain evidence="11 12">DSM 21632</strain>
    </source>
</reference>
<dbReference type="EMBL" id="FNDK01000048">
    <property type="protein sequence ID" value="SDI42450.1"/>
    <property type="molecule type" value="Genomic_DNA"/>
</dbReference>
<dbReference type="PANTHER" id="PTHR30505:SF28">
    <property type="entry name" value="PTS SYSTEM 2-O-ALPHA-MANNOSYL-D-GLYCERATE-SPECIFIC EIIABC COMPONENT"/>
    <property type="match status" value="1"/>
</dbReference>
<dbReference type="STRING" id="568899.SAMN05192534_1488"/>
<evidence type="ECO:0000256" key="9">
    <source>
        <dbReference type="SAM" id="Phobius"/>
    </source>
</evidence>
<protein>
    <submittedName>
        <fullName evidence="11">PTS system, fructose-specific IIC component</fullName>
    </submittedName>
</protein>
<keyword evidence="6 9" id="KW-0812">Transmembrane</keyword>
<keyword evidence="5" id="KW-0598">Phosphotransferase system</keyword>